<evidence type="ECO:0000256" key="7">
    <source>
        <dbReference type="SAM" id="Phobius"/>
    </source>
</evidence>
<feature type="transmembrane region" description="Helical" evidence="7">
    <location>
        <begin position="74"/>
        <end position="94"/>
    </location>
</feature>
<feature type="domain" description="Na+/H+ antiporter MnhB subunit-related protein" evidence="8">
    <location>
        <begin position="7"/>
        <end position="130"/>
    </location>
</feature>
<comment type="caution">
    <text evidence="9">The sequence shown here is derived from an EMBL/GenBank/DDBJ whole genome shotgun (WGS) entry which is preliminary data.</text>
</comment>
<protein>
    <submittedName>
        <fullName evidence="9">Na(+)/H(+) antiporter subunit B</fullName>
    </submittedName>
</protein>
<dbReference type="Pfam" id="PF04039">
    <property type="entry name" value="MnhB"/>
    <property type="match status" value="1"/>
</dbReference>
<sequence length="145" mass="15472">MKINDVILKTVVKAVVLIILTFSIYLFLSGHHTPGGGFIGGLVMASAFVLLFLTYDVETVSEGIPISFKKLSAIGVLISTSSAVLPIFFGQPFLNQSFGYFDLPIFGKTELATVTIFEAGIALTVVGVVVNIILSISEGSNKWKA</sequence>
<comment type="similarity">
    <text evidence="2">Belongs to the CPA3 antiporters (TC 2.A.63) subunit B family.</text>
</comment>
<feature type="transmembrane region" description="Helical" evidence="7">
    <location>
        <begin position="7"/>
        <end position="28"/>
    </location>
</feature>
<feature type="transmembrane region" description="Helical" evidence="7">
    <location>
        <begin position="114"/>
        <end position="134"/>
    </location>
</feature>
<evidence type="ECO:0000256" key="1">
    <source>
        <dbReference type="ARBA" id="ARBA00004651"/>
    </source>
</evidence>
<name>A0ABV8URK1_9BACL</name>
<dbReference type="RefSeq" id="WP_378139784.1">
    <property type="nucleotide sequence ID" value="NZ_JBHSEF010000009.1"/>
</dbReference>
<dbReference type="Proteomes" id="UP001595733">
    <property type="component" value="Unassembled WGS sequence"/>
</dbReference>
<keyword evidence="5 7" id="KW-1133">Transmembrane helix</keyword>
<dbReference type="PANTHER" id="PTHR33932:SF4">
    <property type="entry name" value="NA(+)_H(+) ANTIPORTER SUBUNIT B"/>
    <property type="match status" value="1"/>
</dbReference>
<comment type="subcellular location">
    <subcellularLocation>
        <location evidence="1">Cell membrane</location>
        <topology evidence="1">Multi-pass membrane protein</topology>
    </subcellularLocation>
</comment>
<dbReference type="InterPro" id="IPR050622">
    <property type="entry name" value="CPA3_antiporter_subunitB"/>
</dbReference>
<dbReference type="EMBL" id="JBHSEF010000009">
    <property type="protein sequence ID" value="MFC4353918.1"/>
    <property type="molecule type" value="Genomic_DNA"/>
</dbReference>
<proteinExistence type="inferred from homology"/>
<gene>
    <name evidence="9" type="ORF">ACFO0S_02405</name>
</gene>
<evidence type="ECO:0000313" key="9">
    <source>
        <dbReference type="EMBL" id="MFC4353918.1"/>
    </source>
</evidence>
<evidence type="ECO:0000313" key="10">
    <source>
        <dbReference type="Proteomes" id="UP001595733"/>
    </source>
</evidence>
<evidence type="ECO:0000256" key="6">
    <source>
        <dbReference type="ARBA" id="ARBA00023136"/>
    </source>
</evidence>
<dbReference type="PANTHER" id="PTHR33932">
    <property type="entry name" value="NA(+)/H(+) ANTIPORTER SUBUNIT B"/>
    <property type="match status" value="1"/>
</dbReference>
<reference evidence="10" key="1">
    <citation type="journal article" date="2019" name="Int. J. Syst. Evol. Microbiol.">
        <title>The Global Catalogue of Microorganisms (GCM) 10K type strain sequencing project: providing services to taxonomists for standard genome sequencing and annotation.</title>
        <authorList>
            <consortium name="The Broad Institute Genomics Platform"/>
            <consortium name="The Broad Institute Genome Sequencing Center for Infectious Disease"/>
            <person name="Wu L."/>
            <person name="Ma J."/>
        </authorList>
    </citation>
    <scope>NUCLEOTIDE SEQUENCE [LARGE SCALE GENOMIC DNA]</scope>
    <source>
        <strain evidence="10">CCUG 50353</strain>
    </source>
</reference>
<keyword evidence="3" id="KW-1003">Cell membrane</keyword>
<evidence type="ECO:0000259" key="8">
    <source>
        <dbReference type="Pfam" id="PF04039"/>
    </source>
</evidence>
<organism evidence="9 10">
    <name type="scientific">Chryseomicrobium palamuruense</name>
    <dbReference type="NCBI Taxonomy" id="682973"/>
    <lineage>
        <taxon>Bacteria</taxon>
        <taxon>Bacillati</taxon>
        <taxon>Bacillota</taxon>
        <taxon>Bacilli</taxon>
        <taxon>Bacillales</taxon>
        <taxon>Caryophanaceae</taxon>
        <taxon>Chryseomicrobium</taxon>
    </lineage>
</organism>
<keyword evidence="10" id="KW-1185">Reference proteome</keyword>
<accession>A0ABV8URK1</accession>
<evidence type="ECO:0000256" key="2">
    <source>
        <dbReference type="ARBA" id="ARBA00009425"/>
    </source>
</evidence>
<evidence type="ECO:0000256" key="3">
    <source>
        <dbReference type="ARBA" id="ARBA00022475"/>
    </source>
</evidence>
<evidence type="ECO:0000256" key="5">
    <source>
        <dbReference type="ARBA" id="ARBA00022989"/>
    </source>
</evidence>
<keyword evidence="6 7" id="KW-0472">Membrane</keyword>
<feature type="transmembrane region" description="Helical" evidence="7">
    <location>
        <begin position="34"/>
        <end position="53"/>
    </location>
</feature>
<keyword evidence="4 7" id="KW-0812">Transmembrane</keyword>
<dbReference type="InterPro" id="IPR007182">
    <property type="entry name" value="MnhB"/>
</dbReference>
<evidence type="ECO:0000256" key="4">
    <source>
        <dbReference type="ARBA" id="ARBA00022692"/>
    </source>
</evidence>
<dbReference type="NCBIfam" id="NF009223">
    <property type="entry name" value="PRK12573.1"/>
    <property type="match status" value="1"/>
</dbReference>